<keyword evidence="8" id="KW-0560">Oxidoreductase</keyword>
<evidence type="ECO:0000256" key="3">
    <source>
        <dbReference type="ARBA" id="ARBA00022528"/>
    </source>
</evidence>
<dbReference type="GO" id="GO:0008379">
    <property type="term" value="F:thioredoxin peroxidase activity"/>
    <property type="evidence" value="ECO:0007669"/>
    <property type="project" value="TreeGrafter"/>
</dbReference>
<dbReference type="PIRSF" id="PIRSF000239">
    <property type="entry name" value="AHPC"/>
    <property type="match status" value="1"/>
</dbReference>
<dbReference type="Proteomes" id="UP001300502">
    <property type="component" value="Unassembled WGS sequence"/>
</dbReference>
<comment type="subunit">
    <text evidence="1">Monomer.</text>
</comment>
<dbReference type="Gene3D" id="3.40.30.10">
    <property type="entry name" value="Glutaredoxin"/>
    <property type="match status" value="1"/>
</dbReference>
<evidence type="ECO:0000259" key="18">
    <source>
        <dbReference type="PROSITE" id="PS51352"/>
    </source>
</evidence>
<evidence type="ECO:0000256" key="9">
    <source>
        <dbReference type="ARBA" id="ARBA00023078"/>
    </source>
</evidence>
<evidence type="ECO:0000256" key="1">
    <source>
        <dbReference type="ARBA" id="ARBA00011245"/>
    </source>
</evidence>
<keyword evidence="5" id="KW-0934">Plastid</keyword>
<dbReference type="GO" id="GO:0045454">
    <property type="term" value="P:cell redox homeostasis"/>
    <property type="evidence" value="ECO:0007669"/>
    <property type="project" value="TreeGrafter"/>
</dbReference>
<evidence type="ECO:0000256" key="13">
    <source>
        <dbReference type="ARBA" id="ARBA00038489"/>
    </source>
</evidence>
<comment type="similarity">
    <text evidence="13">Belongs to the peroxiredoxin family. BCP/PrxQ subfamily.</text>
</comment>
<dbReference type="GO" id="GO:0009534">
    <property type="term" value="C:chloroplast thylakoid"/>
    <property type="evidence" value="ECO:0007669"/>
    <property type="project" value="UniProtKB-SubCell"/>
</dbReference>
<keyword evidence="7" id="KW-0809">Transit peptide</keyword>
<evidence type="ECO:0000256" key="5">
    <source>
        <dbReference type="ARBA" id="ARBA00022640"/>
    </source>
</evidence>
<dbReference type="GO" id="GO:0034599">
    <property type="term" value="P:cellular response to oxidative stress"/>
    <property type="evidence" value="ECO:0007669"/>
    <property type="project" value="TreeGrafter"/>
</dbReference>
<dbReference type="InterPro" id="IPR036249">
    <property type="entry name" value="Thioredoxin-like_sf"/>
</dbReference>
<evidence type="ECO:0000256" key="15">
    <source>
        <dbReference type="ARBA" id="ARBA00046272"/>
    </source>
</evidence>
<protein>
    <recommendedName>
        <fullName evidence="2">thioredoxin-dependent peroxiredoxin</fullName>
        <ecNumber evidence="2">1.11.1.24</ecNumber>
    </recommendedName>
    <alternativeName>
        <fullName evidence="12">Thioredoxin peroxidase</fullName>
    </alternativeName>
    <alternativeName>
        <fullName evidence="14">Thioredoxin-dependent peroxiredoxin Q</fullName>
    </alternativeName>
</protein>
<evidence type="ECO:0000313" key="20">
    <source>
        <dbReference type="Proteomes" id="UP001300502"/>
    </source>
</evidence>
<accession>A0AAV9IDF1</accession>
<keyword evidence="6" id="KW-0049">Antioxidant</keyword>
<evidence type="ECO:0000256" key="7">
    <source>
        <dbReference type="ARBA" id="ARBA00022946"/>
    </source>
</evidence>
<evidence type="ECO:0000256" key="10">
    <source>
        <dbReference type="ARBA" id="ARBA00023157"/>
    </source>
</evidence>
<evidence type="ECO:0000256" key="11">
    <source>
        <dbReference type="ARBA" id="ARBA00023284"/>
    </source>
</evidence>
<evidence type="ECO:0000256" key="17">
    <source>
        <dbReference type="PIRSR" id="PIRSR000239-1"/>
    </source>
</evidence>
<comment type="catalytic activity">
    <reaction evidence="16">
        <text>a hydroperoxide + [thioredoxin]-dithiol = an alcohol + [thioredoxin]-disulfide + H2O</text>
        <dbReference type="Rhea" id="RHEA:62620"/>
        <dbReference type="Rhea" id="RHEA-COMP:10698"/>
        <dbReference type="Rhea" id="RHEA-COMP:10700"/>
        <dbReference type="ChEBI" id="CHEBI:15377"/>
        <dbReference type="ChEBI" id="CHEBI:29950"/>
        <dbReference type="ChEBI" id="CHEBI:30879"/>
        <dbReference type="ChEBI" id="CHEBI:35924"/>
        <dbReference type="ChEBI" id="CHEBI:50058"/>
        <dbReference type="EC" id="1.11.1.24"/>
    </reaction>
</comment>
<evidence type="ECO:0000256" key="4">
    <source>
        <dbReference type="ARBA" id="ARBA00022559"/>
    </source>
</evidence>
<dbReference type="CDD" id="cd03017">
    <property type="entry name" value="PRX_BCP"/>
    <property type="match status" value="1"/>
</dbReference>
<dbReference type="InterPro" id="IPR024706">
    <property type="entry name" value="Peroxiredoxin_AhpC-typ"/>
</dbReference>
<gene>
    <name evidence="19" type="ORF">GAYE_SCF08G3092</name>
</gene>
<dbReference type="EMBL" id="JANCYU010000028">
    <property type="protein sequence ID" value="KAK4525186.1"/>
    <property type="molecule type" value="Genomic_DNA"/>
</dbReference>
<dbReference type="PANTHER" id="PTHR42801:SF4">
    <property type="entry name" value="AHPC_TSA FAMILY PROTEIN"/>
    <property type="match status" value="1"/>
</dbReference>
<evidence type="ECO:0000256" key="14">
    <source>
        <dbReference type="ARBA" id="ARBA00042163"/>
    </source>
</evidence>
<dbReference type="Pfam" id="PF00578">
    <property type="entry name" value="AhpC-TSA"/>
    <property type="match status" value="1"/>
</dbReference>
<evidence type="ECO:0000256" key="2">
    <source>
        <dbReference type="ARBA" id="ARBA00013017"/>
    </source>
</evidence>
<evidence type="ECO:0000313" key="19">
    <source>
        <dbReference type="EMBL" id="KAK4525186.1"/>
    </source>
</evidence>
<keyword evidence="3" id="KW-0150">Chloroplast</keyword>
<dbReference type="PROSITE" id="PS51352">
    <property type="entry name" value="THIOREDOXIN_2"/>
    <property type="match status" value="1"/>
</dbReference>
<dbReference type="InterPro" id="IPR050924">
    <property type="entry name" value="Peroxiredoxin_BCP/PrxQ"/>
</dbReference>
<organism evidence="19 20">
    <name type="scientific">Galdieria yellowstonensis</name>
    <dbReference type="NCBI Taxonomy" id="3028027"/>
    <lineage>
        <taxon>Eukaryota</taxon>
        <taxon>Rhodophyta</taxon>
        <taxon>Bangiophyceae</taxon>
        <taxon>Galdieriales</taxon>
        <taxon>Galdieriaceae</taxon>
        <taxon>Galdieria</taxon>
    </lineage>
</organism>
<dbReference type="InterPro" id="IPR000866">
    <property type="entry name" value="AhpC/TSA"/>
</dbReference>
<keyword evidence="9" id="KW-0793">Thylakoid</keyword>
<evidence type="ECO:0000256" key="16">
    <source>
        <dbReference type="ARBA" id="ARBA00049091"/>
    </source>
</evidence>
<comment type="caution">
    <text evidence="19">The sequence shown here is derived from an EMBL/GenBank/DDBJ whole genome shotgun (WGS) entry which is preliminary data.</text>
</comment>
<feature type="active site" description="Cysteine sulfenic acid (-SOH) intermediate; for peroxidase activity" evidence="17">
    <location>
        <position position="45"/>
    </location>
</feature>
<evidence type="ECO:0000256" key="6">
    <source>
        <dbReference type="ARBA" id="ARBA00022862"/>
    </source>
</evidence>
<keyword evidence="10" id="KW-1015">Disulfide bond</keyword>
<dbReference type="InterPro" id="IPR013766">
    <property type="entry name" value="Thioredoxin_domain"/>
</dbReference>
<name>A0AAV9IDF1_9RHOD</name>
<evidence type="ECO:0000256" key="12">
    <source>
        <dbReference type="ARBA" id="ARBA00032824"/>
    </source>
</evidence>
<evidence type="ECO:0000256" key="8">
    <source>
        <dbReference type="ARBA" id="ARBA00023002"/>
    </source>
</evidence>
<feature type="domain" description="Thioredoxin" evidence="18">
    <location>
        <begin position="2"/>
        <end position="148"/>
    </location>
</feature>
<dbReference type="FunFam" id="3.40.30.10:FF:000122">
    <property type="entry name" value="Peroxiredoxin Q chloroplastic"/>
    <property type="match status" value="1"/>
</dbReference>
<sequence length="148" mass="16758">MVKEGETAPDFSLKDQNGNTVRLSDFKGKKAVVLYFYPKDDTPGCTKQACSFRDAIEDFMQLDAEVIGISSDKDHRQFAEKYKLPFKLLSDYDSKVRKLYDVPATLGILPGRVTYVIDKQGVVRKIYNNQFQAELHVEEARKALKAGS</sequence>
<reference evidence="19 20" key="1">
    <citation type="submission" date="2022-07" db="EMBL/GenBank/DDBJ databases">
        <title>Genome-wide signatures of adaptation to extreme environments.</title>
        <authorList>
            <person name="Cho C.H."/>
            <person name="Yoon H.S."/>
        </authorList>
    </citation>
    <scope>NUCLEOTIDE SEQUENCE [LARGE SCALE GENOMIC DNA]</scope>
    <source>
        <strain evidence="19 20">108.79 E11</strain>
    </source>
</reference>
<proteinExistence type="inferred from homology"/>
<dbReference type="AlphaFoldDB" id="A0AAV9IDF1"/>
<comment type="subcellular location">
    <subcellularLocation>
        <location evidence="15">Plastid</location>
        <location evidence="15">Chloroplast thylakoid</location>
    </subcellularLocation>
</comment>
<dbReference type="PANTHER" id="PTHR42801">
    <property type="entry name" value="THIOREDOXIN-DEPENDENT PEROXIDE REDUCTASE"/>
    <property type="match status" value="1"/>
</dbReference>
<keyword evidence="11" id="KW-0676">Redox-active center</keyword>
<dbReference type="SUPFAM" id="SSF52833">
    <property type="entry name" value="Thioredoxin-like"/>
    <property type="match status" value="1"/>
</dbReference>
<dbReference type="EC" id="1.11.1.24" evidence="2"/>
<keyword evidence="4" id="KW-0575">Peroxidase</keyword>
<keyword evidence="20" id="KW-1185">Reference proteome</keyword>